<organism evidence="4 5">
    <name type="scientific">Chelatococcus sambhunathii</name>
    <dbReference type="NCBI Taxonomy" id="363953"/>
    <lineage>
        <taxon>Bacteria</taxon>
        <taxon>Pseudomonadati</taxon>
        <taxon>Pseudomonadota</taxon>
        <taxon>Alphaproteobacteria</taxon>
        <taxon>Hyphomicrobiales</taxon>
        <taxon>Chelatococcaceae</taxon>
        <taxon>Chelatococcus</taxon>
    </lineage>
</organism>
<evidence type="ECO:0000256" key="2">
    <source>
        <dbReference type="SAM" id="SignalP"/>
    </source>
</evidence>
<protein>
    <submittedName>
        <fullName evidence="4">Caspase family protein</fullName>
    </submittedName>
</protein>
<feature type="chain" id="PRO_5045842620" evidence="2">
    <location>
        <begin position="27"/>
        <end position="449"/>
    </location>
</feature>
<keyword evidence="2" id="KW-0732">Signal</keyword>
<gene>
    <name evidence="4" type="ORF">IHQ68_09355</name>
</gene>
<accession>A0ABU1DFC8</accession>
<dbReference type="InterPro" id="IPR052039">
    <property type="entry name" value="Caspase-related_regulators"/>
</dbReference>
<dbReference type="PANTHER" id="PTHR22576:SF37">
    <property type="entry name" value="MUCOSA-ASSOCIATED LYMPHOID TISSUE LYMPHOMA TRANSLOCATION PROTEIN 1"/>
    <property type="match status" value="1"/>
</dbReference>
<evidence type="ECO:0000256" key="1">
    <source>
        <dbReference type="SAM" id="MobiDB-lite"/>
    </source>
</evidence>
<evidence type="ECO:0000259" key="3">
    <source>
        <dbReference type="PROSITE" id="PS50208"/>
    </source>
</evidence>
<reference evidence="4" key="1">
    <citation type="submission" date="2020-10" db="EMBL/GenBank/DDBJ databases">
        <authorList>
            <person name="Abbas A."/>
            <person name="Razzaq R."/>
            <person name="Waqas M."/>
            <person name="Abbas N."/>
            <person name="Nielsen T.K."/>
            <person name="Hansen L.H."/>
            <person name="Hussain S."/>
            <person name="Shahid M."/>
        </authorList>
    </citation>
    <scope>NUCLEOTIDE SEQUENCE</scope>
    <source>
        <strain evidence="4">S14</strain>
    </source>
</reference>
<dbReference type="SUPFAM" id="SSF49785">
    <property type="entry name" value="Galactose-binding domain-like"/>
    <property type="match status" value="1"/>
</dbReference>
<keyword evidence="5" id="KW-1185">Reference proteome</keyword>
<feature type="domain" description="Caspase family p20" evidence="3">
    <location>
        <begin position="30"/>
        <end position="162"/>
    </location>
</feature>
<evidence type="ECO:0000313" key="4">
    <source>
        <dbReference type="EMBL" id="MDR4306824.1"/>
    </source>
</evidence>
<feature type="compositionally biased region" description="Low complexity" evidence="1">
    <location>
        <begin position="255"/>
        <end position="272"/>
    </location>
</feature>
<dbReference type="Pfam" id="PF00656">
    <property type="entry name" value="Peptidase_C14"/>
    <property type="match status" value="1"/>
</dbReference>
<dbReference type="RefSeq" id="WP_309391049.1">
    <property type="nucleotide sequence ID" value="NZ_JADBEO010000016.1"/>
</dbReference>
<dbReference type="Gene3D" id="3.40.50.1460">
    <property type="match status" value="1"/>
</dbReference>
<dbReference type="InterPro" id="IPR029030">
    <property type="entry name" value="Caspase-like_dom_sf"/>
</dbReference>
<dbReference type="InterPro" id="IPR001309">
    <property type="entry name" value="Pept_C14_p20"/>
</dbReference>
<name>A0ABU1DFC8_9HYPH</name>
<dbReference type="InterPro" id="IPR057561">
    <property type="entry name" value="NADase_transloc"/>
</dbReference>
<feature type="signal peptide" evidence="2">
    <location>
        <begin position="1"/>
        <end position="26"/>
    </location>
</feature>
<dbReference type="SUPFAM" id="SSF52129">
    <property type="entry name" value="Caspase-like"/>
    <property type="match status" value="1"/>
</dbReference>
<dbReference type="NCBIfam" id="NF047619">
    <property type="entry name" value="NADase_discoid"/>
    <property type="match status" value="1"/>
</dbReference>
<feature type="region of interest" description="Disordered" evidence="1">
    <location>
        <begin position="253"/>
        <end position="306"/>
    </location>
</feature>
<dbReference type="InterPro" id="IPR008979">
    <property type="entry name" value="Galactose-bd-like_sf"/>
</dbReference>
<dbReference type="Proteomes" id="UP001181622">
    <property type="component" value="Unassembled WGS sequence"/>
</dbReference>
<proteinExistence type="predicted"/>
<dbReference type="InterPro" id="IPR011600">
    <property type="entry name" value="Pept_C14_caspase"/>
</dbReference>
<dbReference type="Pfam" id="PF25302">
    <property type="entry name" value="NADase_transloc"/>
    <property type="match status" value="1"/>
</dbReference>
<dbReference type="Gene3D" id="2.60.120.260">
    <property type="entry name" value="Galactose-binding domain-like"/>
    <property type="match status" value="1"/>
</dbReference>
<dbReference type="PROSITE" id="PS50208">
    <property type="entry name" value="CASPASE_P20"/>
    <property type="match status" value="1"/>
</dbReference>
<sequence length="449" mass="47480">MIACLRSVAWIAALLAAIGAFSGAKAQEPSGRLALVIGNSAYRHAPPLANPKSDAALMAETLKDAGFEVVTLIDADQPAMKRALLDFGRQLRARRTEAGLFYYAGHGVQVKGENYLIPVTAKIDDEDEVELEGVNVNDFLSVMNSSQSAVNIVVLDACRNNPFKSASRSASRGLAAVEAPTGTYIAYATAPGQVALDGEGGNSPYTRALTAAMKEPGRPLESVFKSARSGVLAATGRQQTPWETSSITGDFYFHAPAGAPAPSPAGGQTSAATDAVSEPRTARLEPSPAPAPQSPPPPRAGVCTRDGEARFGGRVCVTSVLASQFGNAYGPTNLIDGVPSTAWSEGARWHGVGEMVVIVFPEPRPVSSLSLINGYAKNDDIFFKNGRVRSMMITSSAGESAKVQLRDARDWQPFNLPFRHPATWISLEIANVYAGAKYQDTAISEIDVK</sequence>
<dbReference type="PANTHER" id="PTHR22576">
    <property type="entry name" value="MUCOSA ASSOCIATED LYMPHOID TISSUE LYMPHOMA TRANSLOCATION PROTEIN 1/PARACASPASE"/>
    <property type="match status" value="1"/>
</dbReference>
<dbReference type="EMBL" id="JADBEO010000016">
    <property type="protein sequence ID" value="MDR4306824.1"/>
    <property type="molecule type" value="Genomic_DNA"/>
</dbReference>
<feature type="compositionally biased region" description="Pro residues" evidence="1">
    <location>
        <begin position="287"/>
        <end position="299"/>
    </location>
</feature>
<evidence type="ECO:0000313" key="5">
    <source>
        <dbReference type="Proteomes" id="UP001181622"/>
    </source>
</evidence>
<comment type="caution">
    <text evidence="4">The sequence shown here is derived from an EMBL/GenBank/DDBJ whole genome shotgun (WGS) entry which is preliminary data.</text>
</comment>